<evidence type="ECO:0000313" key="15">
    <source>
        <dbReference type="EMBL" id="KAK9886297.1"/>
    </source>
</evidence>
<dbReference type="InterPro" id="IPR001737">
    <property type="entry name" value="KsgA/Erm"/>
</dbReference>
<keyword evidence="9" id="KW-0805">Transcription regulation</keyword>
<evidence type="ECO:0000256" key="13">
    <source>
        <dbReference type="ARBA" id="ARBA00031609"/>
    </source>
</evidence>
<dbReference type="GO" id="GO:0005759">
    <property type="term" value="C:mitochondrial matrix"/>
    <property type="evidence" value="ECO:0007669"/>
    <property type="project" value="TreeGrafter"/>
</dbReference>
<accession>A0AAW1V0N4</accession>
<evidence type="ECO:0000256" key="14">
    <source>
        <dbReference type="ARBA" id="ARBA00032796"/>
    </source>
</evidence>
<name>A0AAW1V0N4_9CUCU</name>
<dbReference type="InterPro" id="IPR029063">
    <property type="entry name" value="SAM-dependent_MTases_sf"/>
</dbReference>
<evidence type="ECO:0000256" key="10">
    <source>
        <dbReference type="ARBA" id="ARBA00023128"/>
    </source>
</evidence>
<gene>
    <name evidence="15" type="ORF">WA026_015807</name>
</gene>
<keyword evidence="11" id="KW-0804">Transcription</keyword>
<organism evidence="15 16">
    <name type="scientific">Henosepilachna vigintioctopunctata</name>
    <dbReference type="NCBI Taxonomy" id="420089"/>
    <lineage>
        <taxon>Eukaryota</taxon>
        <taxon>Metazoa</taxon>
        <taxon>Ecdysozoa</taxon>
        <taxon>Arthropoda</taxon>
        <taxon>Hexapoda</taxon>
        <taxon>Insecta</taxon>
        <taxon>Pterygota</taxon>
        <taxon>Neoptera</taxon>
        <taxon>Endopterygota</taxon>
        <taxon>Coleoptera</taxon>
        <taxon>Polyphaga</taxon>
        <taxon>Cucujiformia</taxon>
        <taxon>Coccinelloidea</taxon>
        <taxon>Coccinellidae</taxon>
        <taxon>Epilachninae</taxon>
        <taxon>Epilachnini</taxon>
        <taxon>Henosepilachna</taxon>
    </lineage>
</organism>
<evidence type="ECO:0000256" key="1">
    <source>
        <dbReference type="ARBA" id="ARBA00004173"/>
    </source>
</evidence>
<comment type="subcellular location">
    <subcellularLocation>
        <location evidence="1">Mitochondrion</location>
    </subcellularLocation>
</comment>
<dbReference type="GO" id="GO:0000179">
    <property type="term" value="F:rRNA (adenine-N6,N6-)-dimethyltransferase activity"/>
    <property type="evidence" value="ECO:0007669"/>
    <property type="project" value="TreeGrafter"/>
</dbReference>
<evidence type="ECO:0000256" key="12">
    <source>
        <dbReference type="ARBA" id="ARBA00029708"/>
    </source>
</evidence>
<evidence type="ECO:0000256" key="3">
    <source>
        <dbReference type="ARBA" id="ARBA00022552"/>
    </source>
</evidence>
<keyword evidence="4" id="KW-0489">Methyltransferase</keyword>
<evidence type="ECO:0000256" key="6">
    <source>
        <dbReference type="ARBA" id="ARBA00022691"/>
    </source>
</evidence>
<evidence type="ECO:0000256" key="9">
    <source>
        <dbReference type="ARBA" id="ARBA00023015"/>
    </source>
</evidence>
<keyword evidence="3" id="KW-0698">rRNA processing</keyword>
<evidence type="ECO:0000256" key="11">
    <source>
        <dbReference type="ARBA" id="ARBA00023163"/>
    </source>
</evidence>
<dbReference type="GO" id="GO:0006391">
    <property type="term" value="P:transcription initiation at mitochondrial promoter"/>
    <property type="evidence" value="ECO:0007669"/>
    <property type="project" value="TreeGrafter"/>
</dbReference>
<dbReference type="PANTHER" id="PTHR11727">
    <property type="entry name" value="DIMETHYLADENOSINE TRANSFERASE"/>
    <property type="match status" value="1"/>
</dbReference>
<dbReference type="Proteomes" id="UP001431783">
    <property type="component" value="Unassembled WGS sequence"/>
</dbReference>
<keyword evidence="7" id="KW-0694">RNA-binding</keyword>
<proteinExistence type="predicted"/>
<evidence type="ECO:0000256" key="4">
    <source>
        <dbReference type="ARBA" id="ARBA00022603"/>
    </source>
</evidence>
<comment type="caution">
    <text evidence="15">The sequence shown here is derived from an EMBL/GenBank/DDBJ whole genome shotgun (WGS) entry which is preliminary data.</text>
</comment>
<dbReference type="EMBL" id="JARQZJ010000099">
    <property type="protein sequence ID" value="KAK9886297.1"/>
    <property type="molecule type" value="Genomic_DNA"/>
</dbReference>
<evidence type="ECO:0000256" key="5">
    <source>
        <dbReference type="ARBA" id="ARBA00022679"/>
    </source>
</evidence>
<evidence type="ECO:0000313" key="16">
    <source>
        <dbReference type="Proteomes" id="UP001431783"/>
    </source>
</evidence>
<evidence type="ECO:0000256" key="7">
    <source>
        <dbReference type="ARBA" id="ARBA00022884"/>
    </source>
</evidence>
<dbReference type="GO" id="GO:0003723">
    <property type="term" value="F:RNA binding"/>
    <property type="evidence" value="ECO:0007669"/>
    <property type="project" value="UniProtKB-KW"/>
</dbReference>
<keyword evidence="6" id="KW-0949">S-adenosyl-L-methionine</keyword>
<dbReference type="SUPFAM" id="SSF53335">
    <property type="entry name" value="S-adenosyl-L-methionine-dependent methyltransferases"/>
    <property type="match status" value="1"/>
</dbReference>
<sequence>MLKWKEVETILSLNQKRLFRINTYYKVFRRFSNQNDIYCSDSDDEVVAICNNPKARKKNKKMSHKEMLNTYFESNQMRLKVKDLLPEECFSLKKNADFLYLIDPLNAKKVTSCILPYLKQDTSKIIAECTPGLGLISKDLLKNGIEAIRLYEPIPKFRDHLKHLHTLYPGKVQLFTKSLFNLSSYFYIDKMDNGNRVDQLLRGIPKISWNNAPVLTIIGSTTNTQFLRHLAKALPMQTGLVAYGRFEMFLMMKPRDYVVLTADVPLDFLSFGYMTILFNLFFDYEIIEKLPRRAFLPWESETKYMAKHKVRKIDPDKMYLVRAVWKSDLPLPVEQLMFFYHFAKQFYGSRTKVVPTLETWVPGCGEHVICPKLQHDDYYEDMGIHTEFGDLNPNQILGVFKEMYHHPSFGGSPFLGMVEAELIKSETIESKSNVISSDLEKNIVNDIEVNLNET</sequence>
<dbReference type="PANTHER" id="PTHR11727:SF13">
    <property type="entry name" value="DIMETHYLADENOSINE TRANSFERASE 2, MITOCHONDRIAL"/>
    <property type="match status" value="1"/>
</dbReference>
<keyword evidence="16" id="KW-1185">Reference proteome</keyword>
<evidence type="ECO:0000256" key="8">
    <source>
        <dbReference type="ARBA" id="ARBA00022946"/>
    </source>
</evidence>
<protein>
    <recommendedName>
        <fullName evidence="2">Dimethyladenosine transferase 2, mitochondrial</fullName>
    </recommendedName>
    <alternativeName>
        <fullName evidence="12">Mitochondrial 12S rRNA dimethylase 2</fullName>
    </alternativeName>
    <alternativeName>
        <fullName evidence="13">Mitochondrial transcription factor B2</fullName>
    </alternativeName>
    <alternativeName>
        <fullName evidence="14">S-adenosylmethionine-6-N', N'-adenosyl(rRNA) dimethyltransferase 2</fullName>
    </alternativeName>
</protein>
<dbReference type="AlphaFoldDB" id="A0AAW1V0N4"/>
<dbReference type="GO" id="GO:0034246">
    <property type="term" value="F:mitochondrial transcription factor activity"/>
    <property type="evidence" value="ECO:0007669"/>
    <property type="project" value="TreeGrafter"/>
</dbReference>
<evidence type="ECO:0000256" key="2">
    <source>
        <dbReference type="ARBA" id="ARBA00018369"/>
    </source>
</evidence>
<keyword evidence="8" id="KW-0809">Transit peptide</keyword>
<reference evidence="15 16" key="1">
    <citation type="submission" date="2023-03" db="EMBL/GenBank/DDBJ databases">
        <title>Genome insight into feeding habits of ladybird beetles.</title>
        <authorList>
            <person name="Li H.-S."/>
            <person name="Huang Y.-H."/>
            <person name="Pang H."/>
        </authorList>
    </citation>
    <scope>NUCLEOTIDE SEQUENCE [LARGE SCALE GENOMIC DNA]</scope>
    <source>
        <strain evidence="15">SYSU_2023b</strain>
        <tissue evidence="15">Whole body</tissue>
    </source>
</reference>
<keyword evidence="10" id="KW-0496">Mitochondrion</keyword>
<keyword evidence="5" id="KW-0808">Transferase</keyword>
<dbReference type="Gene3D" id="3.40.50.150">
    <property type="entry name" value="Vaccinia Virus protein VP39"/>
    <property type="match status" value="1"/>
</dbReference>